<accession>A0A7C8ME52</accession>
<name>A0A7C8ME52_9PLEO</name>
<proteinExistence type="predicted"/>
<sequence>MTLIAELREVSAGVSRRAASSRCTLRIARYILIAAMTPSVNFWILELREHQLAIGRMTKGKRCLKSGWRGWPKRGPPCFRQAAVTARSFSTRLHADTIPSRTRLCLSQSPYREYQLAHSLDEVSPDGLDERDSAYPQGTASTLQKAPQEFSAVMSNSGKVHDRLANHRVANSSSQKGCGFIIWYALPPYAAFSFSKRYSATIEYV</sequence>
<evidence type="ECO:0000313" key="2">
    <source>
        <dbReference type="Proteomes" id="UP000481861"/>
    </source>
</evidence>
<reference evidence="1 2" key="1">
    <citation type="submission" date="2020-01" db="EMBL/GenBank/DDBJ databases">
        <authorList>
            <consortium name="DOE Joint Genome Institute"/>
            <person name="Haridas S."/>
            <person name="Albert R."/>
            <person name="Binder M."/>
            <person name="Bloem J."/>
            <person name="Labutti K."/>
            <person name="Salamov A."/>
            <person name="Andreopoulos B."/>
            <person name="Baker S.E."/>
            <person name="Barry K."/>
            <person name="Bills G."/>
            <person name="Bluhm B.H."/>
            <person name="Cannon C."/>
            <person name="Castanera R."/>
            <person name="Culley D.E."/>
            <person name="Daum C."/>
            <person name="Ezra D."/>
            <person name="Gonzalez J.B."/>
            <person name="Henrissat B."/>
            <person name="Kuo A."/>
            <person name="Liang C."/>
            <person name="Lipzen A."/>
            <person name="Lutzoni F."/>
            <person name="Magnuson J."/>
            <person name="Mondo S."/>
            <person name="Nolan M."/>
            <person name="Ohm R."/>
            <person name="Pangilinan J."/>
            <person name="Park H.-J.H."/>
            <person name="Ramirez L."/>
            <person name="Alfaro M."/>
            <person name="Sun H."/>
            <person name="Tritt A."/>
            <person name="Yoshinaga Y."/>
            <person name="Zwiers L.-H.L."/>
            <person name="Turgeon B.G."/>
            <person name="Goodwin S.B."/>
            <person name="Spatafora J.W."/>
            <person name="Crous P.W."/>
            <person name="Grigoriev I.V."/>
        </authorList>
    </citation>
    <scope>NUCLEOTIDE SEQUENCE [LARGE SCALE GENOMIC DNA]</scope>
    <source>
        <strain evidence="1 2">CBS 611.86</strain>
    </source>
</reference>
<dbReference type="EMBL" id="JAADJZ010000040">
    <property type="protein sequence ID" value="KAF2864785.1"/>
    <property type="molecule type" value="Genomic_DNA"/>
</dbReference>
<dbReference type="AlphaFoldDB" id="A0A7C8ME52"/>
<protein>
    <submittedName>
        <fullName evidence="1">Uncharacterized protein</fullName>
    </submittedName>
</protein>
<keyword evidence="2" id="KW-1185">Reference proteome</keyword>
<comment type="caution">
    <text evidence="1">The sequence shown here is derived from an EMBL/GenBank/DDBJ whole genome shotgun (WGS) entry which is preliminary data.</text>
</comment>
<evidence type="ECO:0000313" key="1">
    <source>
        <dbReference type="EMBL" id="KAF2864785.1"/>
    </source>
</evidence>
<dbReference type="Proteomes" id="UP000481861">
    <property type="component" value="Unassembled WGS sequence"/>
</dbReference>
<organism evidence="1 2">
    <name type="scientific">Massariosphaeria phaeospora</name>
    <dbReference type="NCBI Taxonomy" id="100035"/>
    <lineage>
        <taxon>Eukaryota</taxon>
        <taxon>Fungi</taxon>
        <taxon>Dikarya</taxon>
        <taxon>Ascomycota</taxon>
        <taxon>Pezizomycotina</taxon>
        <taxon>Dothideomycetes</taxon>
        <taxon>Pleosporomycetidae</taxon>
        <taxon>Pleosporales</taxon>
        <taxon>Pleosporales incertae sedis</taxon>
        <taxon>Massariosphaeria</taxon>
    </lineage>
</organism>
<gene>
    <name evidence="1" type="ORF">BDV95DRAFT_291643</name>
</gene>